<keyword evidence="2" id="KW-1185">Reference proteome</keyword>
<feature type="compositionally biased region" description="Basic and acidic residues" evidence="1">
    <location>
        <begin position="72"/>
        <end position="82"/>
    </location>
</feature>
<accession>A0A1I8G9U8</accession>
<feature type="region of interest" description="Disordered" evidence="1">
    <location>
        <begin position="54"/>
        <end position="114"/>
    </location>
</feature>
<evidence type="ECO:0000256" key="1">
    <source>
        <dbReference type="SAM" id="MobiDB-lite"/>
    </source>
</evidence>
<proteinExistence type="predicted"/>
<dbReference type="WBParaSite" id="maker-uti_cns_0001147-snap-gene-0.6-mRNA-1">
    <property type="protein sequence ID" value="maker-uti_cns_0001147-snap-gene-0.6-mRNA-1"/>
    <property type="gene ID" value="maker-uti_cns_0001147-snap-gene-0.6"/>
</dbReference>
<feature type="region of interest" description="Disordered" evidence="1">
    <location>
        <begin position="129"/>
        <end position="240"/>
    </location>
</feature>
<reference evidence="3" key="1">
    <citation type="submission" date="2016-11" db="UniProtKB">
        <authorList>
            <consortium name="WormBaseParasite"/>
        </authorList>
    </citation>
    <scope>IDENTIFICATION</scope>
</reference>
<evidence type="ECO:0000313" key="2">
    <source>
        <dbReference type="Proteomes" id="UP000095280"/>
    </source>
</evidence>
<dbReference type="AlphaFoldDB" id="A0A1I8G9U8"/>
<feature type="compositionally biased region" description="Basic residues" evidence="1">
    <location>
        <begin position="171"/>
        <end position="184"/>
    </location>
</feature>
<evidence type="ECO:0000313" key="3">
    <source>
        <dbReference type="WBParaSite" id="maker-uti_cns_0001147-snap-gene-0.6-mRNA-1"/>
    </source>
</evidence>
<dbReference type="Proteomes" id="UP000095280">
    <property type="component" value="Unplaced"/>
</dbReference>
<sequence length="240" mass="25356">CSGELLDSPAALAAYRLRPGACLRCLPDACDSLLSFDAAAPDPAAAFEAAAAAAASQGVKRRRVNGTADAAGRNDDDGKGDAAADGEASEATPAKRQLLAGGQAGGGPADADERELDDYLSRQEAAYRGVNDDSAPPARPPFHGHQPHHRPPPLPLQHPRWPKPFGPRGPPHPHHQHHPHHHSARPPMFGAGFHHRSPGPRFRGGYQPRQPKFPAGNQQQQPPPPPQPPAHFAMATGISE</sequence>
<protein>
    <submittedName>
        <fullName evidence="3">H/ACA ribonucleoprotein complex subunit</fullName>
    </submittedName>
</protein>
<feature type="compositionally biased region" description="Pro residues" evidence="1">
    <location>
        <begin position="152"/>
        <end position="170"/>
    </location>
</feature>
<name>A0A1I8G9U8_9PLAT</name>
<organism evidence="2 3">
    <name type="scientific">Macrostomum lignano</name>
    <dbReference type="NCBI Taxonomy" id="282301"/>
    <lineage>
        <taxon>Eukaryota</taxon>
        <taxon>Metazoa</taxon>
        <taxon>Spiralia</taxon>
        <taxon>Lophotrochozoa</taxon>
        <taxon>Platyhelminthes</taxon>
        <taxon>Rhabditophora</taxon>
        <taxon>Macrostomorpha</taxon>
        <taxon>Macrostomida</taxon>
        <taxon>Macrostomidae</taxon>
        <taxon>Macrostomum</taxon>
    </lineage>
</organism>